<dbReference type="eggNOG" id="KOG0032">
    <property type="taxonomic scope" value="Eukaryota"/>
</dbReference>
<reference evidence="5 6" key="1">
    <citation type="journal article" date="2007" name="Nature">
        <title>Genome of the marsupial Monodelphis domestica reveals innovation in non-coding sequences.</title>
        <authorList>
            <person name="Mikkelsen T.S."/>
            <person name="Wakefield M.J."/>
            <person name="Aken B."/>
            <person name="Amemiya C.T."/>
            <person name="Chang J.L."/>
            <person name="Duke S."/>
            <person name="Garber M."/>
            <person name="Gentles A.J."/>
            <person name="Goodstadt L."/>
            <person name="Heger A."/>
            <person name="Jurka J."/>
            <person name="Kamal M."/>
            <person name="Mauceli E."/>
            <person name="Searle S.M."/>
            <person name="Sharpe T."/>
            <person name="Baker M.L."/>
            <person name="Batzer M.A."/>
            <person name="Benos P.V."/>
            <person name="Belov K."/>
            <person name="Clamp M."/>
            <person name="Cook A."/>
            <person name="Cuff J."/>
            <person name="Das R."/>
            <person name="Davidow L."/>
            <person name="Deakin J.E."/>
            <person name="Fazzari M.J."/>
            <person name="Glass J.L."/>
            <person name="Grabherr M."/>
            <person name="Greally J.M."/>
            <person name="Gu W."/>
            <person name="Hore T.A."/>
            <person name="Huttley G.A."/>
            <person name="Kleber M."/>
            <person name="Jirtle R.L."/>
            <person name="Koina E."/>
            <person name="Lee J.T."/>
            <person name="Mahony S."/>
            <person name="Marra M.A."/>
            <person name="Miller R.D."/>
            <person name="Nicholls R.D."/>
            <person name="Oda M."/>
            <person name="Papenfuss A.T."/>
            <person name="Parra Z.E."/>
            <person name="Pollock D.D."/>
            <person name="Ray D.A."/>
            <person name="Schein J.E."/>
            <person name="Speed T.P."/>
            <person name="Thompson K."/>
            <person name="VandeBerg J.L."/>
            <person name="Wade C.M."/>
            <person name="Walker J.A."/>
            <person name="Waters P.D."/>
            <person name="Webber C."/>
            <person name="Weidman J.R."/>
            <person name="Xie X."/>
            <person name="Zody M.C."/>
            <person name="Baldwin J."/>
            <person name="Abdouelleil A."/>
            <person name="Abdulkadir J."/>
            <person name="Abebe A."/>
            <person name="Abera B."/>
            <person name="Abreu J."/>
            <person name="Acer S.C."/>
            <person name="Aftuck L."/>
            <person name="Alexander A."/>
            <person name="An P."/>
            <person name="Anderson E."/>
            <person name="Anderson S."/>
            <person name="Arachi H."/>
            <person name="Azer M."/>
            <person name="Bachantsang P."/>
            <person name="Barry A."/>
            <person name="Bayul T."/>
            <person name="Berlin A."/>
            <person name="Bessette D."/>
            <person name="Bloom T."/>
            <person name="Bloom T."/>
            <person name="Boguslavskiy L."/>
            <person name="Bonnet C."/>
            <person name="Boukhgalter B."/>
            <person name="Bourzgui I."/>
            <person name="Brown A."/>
            <person name="Cahill P."/>
            <person name="Channer S."/>
            <person name="Cheshatsang Y."/>
            <person name="Chuda L."/>
            <person name="Citroen M."/>
            <person name="Collymore A."/>
            <person name="Cooke P."/>
            <person name="Costello M."/>
            <person name="D'Aco K."/>
            <person name="Daza R."/>
            <person name="De Haan G."/>
            <person name="DeGray S."/>
            <person name="DeMaso C."/>
            <person name="Dhargay N."/>
            <person name="Dooley K."/>
            <person name="Dooley E."/>
            <person name="Doricent M."/>
            <person name="Dorje P."/>
            <person name="Dorjee K."/>
            <person name="Dupes A."/>
            <person name="Elong R."/>
            <person name="Falk J."/>
            <person name="Farina A."/>
            <person name="Faro S."/>
            <person name="Ferguson D."/>
            <person name="Fisher S."/>
            <person name="Foley C.D."/>
            <person name="Franke A."/>
            <person name="Friedrich D."/>
            <person name="Gadbois L."/>
            <person name="Gearin G."/>
            <person name="Gearin C.R."/>
            <person name="Giannoukos G."/>
            <person name="Goode T."/>
            <person name="Graham J."/>
            <person name="Grandbois E."/>
            <person name="Grewal S."/>
            <person name="Gyaltsen K."/>
            <person name="Hafez N."/>
            <person name="Hagos B."/>
            <person name="Hall J."/>
            <person name="Henson C."/>
            <person name="Hollinger A."/>
            <person name="Honan T."/>
            <person name="Huard M.D."/>
            <person name="Hughes L."/>
            <person name="Hurhula B."/>
            <person name="Husby M.E."/>
            <person name="Kamat A."/>
            <person name="Kanga B."/>
            <person name="Kashin S."/>
            <person name="Khazanovich D."/>
            <person name="Kisner P."/>
            <person name="Lance K."/>
            <person name="Lara M."/>
            <person name="Lee W."/>
            <person name="Lennon N."/>
            <person name="Letendre F."/>
            <person name="LeVine R."/>
            <person name="Lipovsky A."/>
            <person name="Liu X."/>
            <person name="Liu J."/>
            <person name="Liu S."/>
            <person name="Lokyitsang T."/>
            <person name="Lokyitsang Y."/>
            <person name="Lubonja R."/>
            <person name="Lui A."/>
            <person name="MacDonald P."/>
            <person name="Magnisalis V."/>
            <person name="Maru K."/>
            <person name="Matthews C."/>
            <person name="McCusker W."/>
            <person name="McDonough S."/>
            <person name="Mehta T."/>
            <person name="Meldrim J."/>
            <person name="Meneus L."/>
            <person name="Mihai O."/>
            <person name="Mihalev A."/>
            <person name="Mihova T."/>
            <person name="Mittelman R."/>
            <person name="Mlenga V."/>
            <person name="Montmayeur A."/>
            <person name="Mulrain L."/>
            <person name="Navidi A."/>
            <person name="Naylor J."/>
            <person name="Negash T."/>
            <person name="Nguyen T."/>
            <person name="Nguyen N."/>
            <person name="Nicol R."/>
            <person name="Norbu C."/>
            <person name="Norbu N."/>
            <person name="Novod N."/>
            <person name="O'Neill B."/>
            <person name="Osman S."/>
            <person name="Markiewicz E."/>
            <person name="Oyono O.L."/>
            <person name="Patti C."/>
            <person name="Phunkhang P."/>
            <person name="Pierre F."/>
            <person name="Priest M."/>
            <person name="Raghuraman S."/>
            <person name="Rege F."/>
            <person name="Reyes R."/>
            <person name="Rise C."/>
            <person name="Rogov P."/>
            <person name="Ross K."/>
            <person name="Ryan E."/>
            <person name="Settipalli S."/>
            <person name="Shea T."/>
            <person name="Sherpa N."/>
            <person name="Shi L."/>
            <person name="Shih D."/>
            <person name="Sparrow T."/>
            <person name="Spaulding J."/>
            <person name="Stalker J."/>
            <person name="Stange-Thomann N."/>
            <person name="Stavropoulos S."/>
            <person name="Stone C."/>
            <person name="Strader C."/>
            <person name="Tesfaye S."/>
            <person name="Thomson T."/>
            <person name="Thoulutsang Y."/>
            <person name="Thoulutsang D."/>
            <person name="Topham K."/>
            <person name="Topping I."/>
            <person name="Tsamla T."/>
            <person name="Vassiliev H."/>
            <person name="Vo A."/>
            <person name="Wangchuk T."/>
            <person name="Wangdi T."/>
            <person name="Weiand M."/>
            <person name="Wilkinson J."/>
            <person name="Wilson A."/>
            <person name="Yadav S."/>
            <person name="Young G."/>
            <person name="Yu Q."/>
            <person name="Zembek L."/>
            <person name="Zhong D."/>
            <person name="Zimmer A."/>
            <person name="Zwirko Z."/>
            <person name="Jaffe D.B."/>
            <person name="Alvarez P."/>
            <person name="Brockman W."/>
            <person name="Butler J."/>
            <person name="Chin C."/>
            <person name="Gnerre S."/>
            <person name="MacCallum I."/>
            <person name="Graves J.A."/>
            <person name="Ponting C.P."/>
            <person name="Breen M."/>
            <person name="Samollow P.B."/>
            <person name="Lander E.S."/>
            <person name="Lindblad-Toh K."/>
        </authorList>
    </citation>
    <scope>NUCLEOTIDE SEQUENCE [LARGE SCALE GENOMIC DNA]</scope>
</reference>
<dbReference type="AlphaFoldDB" id="F7AQQ8"/>
<dbReference type="InterPro" id="IPR051581">
    <property type="entry name" value="Ca-bind"/>
</dbReference>
<dbReference type="InterPro" id="IPR011992">
    <property type="entry name" value="EF-hand-dom_pair"/>
</dbReference>
<dbReference type="Proteomes" id="UP000002280">
    <property type="component" value="Chromosome 8"/>
</dbReference>
<feature type="domain" description="EF-hand" evidence="4">
    <location>
        <begin position="71"/>
        <end position="106"/>
    </location>
</feature>
<keyword evidence="1" id="KW-0479">Metal-binding</keyword>
<sequence length="204" mass="23806">MDFGDDLAEQEASDRSVFKHIQDIFKEKLHQTAVRILTGFGKYLRQLDKKGNGFLGKAHFRQALKAFHLELPEKDFENLWSILNINGNGQVDYREFKHAIFGEMNEYRKTFLRKAYMKLDFTKTGSVDIVEIRKFYCAKKHPYVIAGYATEEEIKSSFIETLENACSHPPEVLYCEFENYYEGLSFGIADDEDFINILRNSWGI</sequence>
<accession>F7AQQ8</accession>
<dbReference type="PANTHER" id="PTHR34524:SF3">
    <property type="entry name" value="CALCYPHOSIN-2"/>
    <property type="match status" value="1"/>
</dbReference>
<dbReference type="Ensembl" id="ENSMODT00000026027.4">
    <property type="protein sequence ID" value="ENSMODP00000025575.4"/>
    <property type="gene ID" value="ENSMODG00000020442.4"/>
</dbReference>
<dbReference type="CDD" id="cd00051">
    <property type="entry name" value="EFh"/>
    <property type="match status" value="1"/>
</dbReference>
<dbReference type="PROSITE" id="PS50222">
    <property type="entry name" value="EF_HAND_2"/>
    <property type="match status" value="2"/>
</dbReference>
<dbReference type="STRING" id="13616.ENSMODP00000025575"/>
<name>F7AQQ8_MONDO</name>
<evidence type="ECO:0000256" key="3">
    <source>
        <dbReference type="ARBA" id="ARBA00022837"/>
    </source>
</evidence>
<keyword evidence="2" id="KW-0677">Repeat</keyword>
<evidence type="ECO:0000259" key="4">
    <source>
        <dbReference type="PROSITE" id="PS50222"/>
    </source>
</evidence>
<reference evidence="5" key="2">
    <citation type="submission" date="2025-08" db="UniProtKB">
        <authorList>
            <consortium name="Ensembl"/>
        </authorList>
    </citation>
    <scope>IDENTIFICATION</scope>
</reference>
<evidence type="ECO:0000313" key="5">
    <source>
        <dbReference type="Ensembl" id="ENSMODP00000025575.4"/>
    </source>
</evidence>
<evidence type="ECO:0000256" key="2">
    <source>
        <dbReference type="ARBA" id="ARBA00022737"/>
    </source>
</evidence>
<dbReference type="Bgee" id="ENSMODG00000020442">
    <property type="expression patterns" value="Expressed in spermatocyte and 8 other cell types or tissues"/>
</dbReference>
<dbReference type="InterPro" id="IPR002048">
    <property type="entry name" value="EF_hand_dom"/>
</dbReference>
<keyword evidence="3" id="KW-0106">Calcium</keyword>
<protein>
    <submittedName>
        <fullName evidence="5">Calcyphosine 2</fullName>
    </submittedName>
</protein>
<dbReference type="Gene3D" id="1.10.238.10">
    <property type="entry name" value="EF-hand"/>
    <property type="match status" value="2"/>
</dbReference>
<keyword evidence="6" id="KW-1185">Reference proteome</keyword>
<dbReference type="SUPFAM" id="SSF47473">
    <property type="entry name" value="EF-hand"/>
    <property type="match status" value="1"/>
</dbReference>
<feature type="domain" description="EF-hand" evidence="4">
    <location>
        <begin position="35"/>
        <end position="70"/>
    </location>
</feature>
<dbReference type="InParanoid" id="F7AQQ8"/>
<dbReference type="GeneTree" id="ENSGT00940000159670"/>
<evidence type="ECO:0000256" key="1">
    <source>
        <dbReference type="ARBA" id="ARBA00022723"/>
    </source>
</evidence>
<proteinExistence type="predicted"/>
<dbReference type="GO" id="GO:0005509">
    <property type="term" value="F:calcium ion binding"/>
    <property type="evidence" value="ECO:0007669"/>
    <property type="project" value="InterPro"/>
</dbReference>
<dbReference type="OMA" id="YFRERDQ"/>
<dbReference type="Pfam" id="PF13499">
    <property type="entry name" value="EF-hand_7"/>
    <property type="match status" value="1"/>
</dbReference>
<dbReference type="HOGENOM" id="CLU_036726_3_0_1"/>
<dbReference type="PANTHER" id="PTHR34524">
    <property type="entry name" value="CALCYPHOSIN"/>
    <property type="match status" value="1"/>
</dbReference>
<reference evidence="5" key="3">
    <citation type="submission" date="2025-09" db="UniProtKB">
        <authorList>
            <consortium name="Ensembl"/>
        </authorList>
    </citation>
    <scope>IDENTIFICATION</scope>
</reference>
<organism evidence="5 6">
    <name type="scientific">Monodelphis domestica</name>
    <name type="common">Gray short-tailed opossum</name>
    <dbReference type="NCBI Taxonomy" id="13616"/>
    <lineage>
        <taxon>Eukaryota</taxon>
        <taxon>Metazoa</taxon>
        <taxon>Chordata</taxon>
        <taxon>Craniata</taxon>
        <taxon>Vertebrata</taxon>
        <taxon>Euteleostomi</taxon>
        <taxon>Mammalia</taxon>
        <taxon>Metatheria</taxon>
        <taxon>Didelphimorphia</taxon>
        <taxon>Didelphidae</taxon>
        <taxon>Monodelphis</taxon>
    </lineage>
</organism>
<evidence type="ECO:0000313" key="6">
    <source>
        <dbReference type="Proteomes" id="UP000002280"/>
    </source>
</evidence>